<dbReference type="PANTHER" id="PTHR43649">
    <property type="entry name" value="ARABINOSE-BINDING PROTEIN-RELATED"/>
    <property type="match status" value="1"/>
</dbReference>
<name>A0A7Z2ZNV1_9BACL</name>
<gene>
    <name evidence="2" type="ORF">HH215_25460</name>
</gene>
<keyword evidence="3" id="KW-1185">Reference proteome</keyword>
<dbReference type="PANTHER" id="PTHR43649:SF12">
    <property type="entry name" value="DIACETYLCHITOBIOSE BINDING PROTEIN DASA"/>
    <property type="match status" value="1"/>
</dbReference>
<dbReference type="AlphaFoldDB" id="A0A7Z2ZNV1"/>
<feature type="signal peptide" evidence="1">
    <location>
        <begin position="1"/>
        <end position="24"/>
    </location>
</feature>
<dbReference type="Gene3D" id="3.40.190.10">
    <property type="entry name" value="Periplasmic binding protein-like II"/>
    <property type="match status" value="1"/>
</dbReference>
<protein>
    <submittedName>
        <fullName evidence="2">Extracellular solute-binding protein</fullName>
    </submittedName>
</protein>
<evidence type="ECO:0000313" key="3">
    <source>
        <dbReference type="Proteomes" id="UP000502248"/>
    </source>
</evidence>
<dbReference type="PROSITE" id="PS51257">
    <property type="entry name" value="PROKAR_LIPOPROTEIN"/>
    <property type="match status" value="1"/>
</dbReference>
<dbReference type="InterPro" id="IPR050490">
    <property type="entry name" value="Bact_solute-bd_prot1"/>
</dbReference>
<dbReference type="RefSeq" id="WP_169282447.1">
    <property type="nucleotide sequence ID" value="NZ_CP051680.1"/>
</dbReference>
<dbReference type="SUPFAM" id="SSF53850">
    <property type="entry name" value="Periplasmic binding protein-like II"/>
    <property type="match status" value="1"/>
</dbReference>
<feature type="chain" id="PRO_5038800234" evidence="1">
    <location>
        <begin position="25"/>
        <end position="455"/>
    </location>
</feature>
<evidence type="ECO:0000313" key="2">
    <source>
        <dbReference type="EMBL" id="QJD86195.1"/>
    </source>
</evidence>
<reference evidence="2 3" key="1">
    <citation type="submission" date="2020-04" db="EMBL/GenBank/DDBJ databases">
        <title>Genome sequencing of novel species.</title>
        <authorList>
            <person name="Heo J."/>
            <person name="Kim S.-J."/>
            <person name="Kim J.-S."/>
            <person name="Hong S.-B."/>
            <person name="Kwon S.-W."/>
        </authorList>
    </citation>
    <scope>NUCLEOTIDE SEQUENCE [LARGE SCALE GENOMIC DNA]</scope>
    <source>
        <strain evidence="2 3">MFER-1</strain>
    </source>
</reference>
<accession>A0A7Z2ZNV1</accession>
<organism evidence="2 3">
    <name type="scientific">Cohnella herbarum</name>
    <dbReference type="NCBI Taxonomy" id="2728023"/>
    <lineage>
        <taxon>Bacteria</taxon>
        <taxon>Bacillati</taxon>
        <taxon>Bacillota</taxon>
        <taxon>Bacilli</taxon>
        <taxon>Bacillales</taxon>
        <taxon>Paenibacillaceae</taxon>
        <taxon>Cohnella</taxon>
    </lineage>
</organism>
<proteinExistence type="predicted"/>
<dbReference type="Proteomes" id="UP000502248">
    <property type="component" value="Chromosome"/>
</dbReference>
<dbReference type="InterPro" id="IPR006059">
    <property type="entry name" value="SBP"/>
</dbReference>
<keyword evidence="1" id="KW-0732">Signal</keyword>
<dbReference type="KEGG" id="cheb:HH215_25460"/>
<evidence type="ECO:0000256" key="1">
    <source>
        <dbReference type="SAM" id="SignalP"/>
    </source>
</evidence>
<dbReference type="Pfam" id="PF01547">
    <property type="entry name" value="SBP_bac_1"/>
    <property type="match status" value="1"/>
</dbReference>
<dbReference type="EMBL" id="CP051680">
    <property type="protein sequence ID" value="QJD86195.1"/>
    <property type="molecule type" value="Genomic_DNA"/>
</dbReference>
<sequence>MNKVKTSSLMLVLILALIVTGCSSNNNNNNSKPSASAGENGSNNVIKLKFWGAVPEENGPKQAVENWNKANPDIQVEYVRFVNDESGNTKLETALLAGDQVDLFINYRMDKLSKRIDAGMVEPLDSYIEKSAFNVEENFGSNAITKFEDKTYYIPAIILNDFVTLNKSFLDEAGLAIPEQWTWDQYMDYAAKLTKGDGADKRWGSYTDLLQPKIFEYLDKAVKTELGPDAFYKQDGTSNFDNPAFKQYFDIMYNLEKTLKAQPPIAEAKATKMEGIQLYLTNKVAMHWIGTASLRNIKNTTDYPHDFITAFAPPPKLTENSAYLGGGTGYLDFTTINARSQNKDAAWKFMQWYVTEGNEPLIAGGRVPAWKKADKDKVASLILGENPEKLFDVDSFKRVVFANVDYVRDTKFDHLAEIQKIVEEEGERVLIGEKPTADAVKSMKERADKLLKSSK</sequence>